<dbReference type="EMBL" id="BOOU01000013">
    <property type="protein sequence ID" value="GII75970.1"/>
    <property type="molecule type" value="Genomic_DNA"/>
</dbReference>
<organism evidence="2 3">
    <name type="scientific">Sphaerisporangium rufum</name>
    <dbReference type="NCBI Taxonomy" id="1381558"/>
    <lineage>
        <taxon>Bacteria</taxon>
        <taxon>Bacillati</taxon>
        <taxon>Actinomycetota</taxon>
        <taxon>Actinomycetes</taxon>
        <taxon>Streptosporangiales</taxon>
        <taxon>Streptosporangiaceae</taxon>
        <taxon>Sphaerisporangium</taxon>
    </lineage>
</organism>
<reference evidence="2" key="1">
    <citation type="submission" date="2021-01" db="EMBL/GenBank/DDBJ databases">
        <title>Whole genome shotgun sequence of Sphaerisporangium rufum NBRC 109079.</title>
        <authorList>
            <person name="Komaki H."/>
            <person name="Tamura T."/>
        </authorList>
    </citation>
    <scope>NUCLEOTIDE SEQUENCE</scope>
    <source>
        <strain evidence="2">NBRC 109079</strain>
    </source>
</reference>
<evidence type="ECO:0000313" key="3">
    <source>
        <dbReference type="Proteomes" id="UP000655287"/>
    </source>
</evidence>
<evidence type="ECO:0000256" key="1">
    <source>
        <dbReference type="SAM" id="MobiDB-lite"/>
    </source>
</evidence>
<feature type="region of interest" description="Disordered" evidence="1">
    <location>
        <begin position="38"/>
        <end position="86"/>
    </location>
</feature>
<accession>A0A919R043</accession>
<feature type="compositionally biased region" description="Gly residues" evidence="1">
    <location>
        <begin position="52"/>
        <end position="61"/>
    </location>
</feature>
<keyword evidence="3" id="KW-1185">Reference proteome</keyword>
<evidence type="ECO:0000313" key="2">
    <source>
        <dbReference type="EMBL" id="GII75970.1"/>
    </source>
</evidence>
<protein>
    <submittedName>
        <fullName evidence="2">Uncharacterized protein</fullName>
    </submittedName>
</protein>
<dbReference type="AlphaFoldDB" id="A0A919R043"/>
<gene>
    <name evidence="2" type="ORF">Sru01_09520</name>
</gene>
<feature type="compositionally biased region" description="Basic and acidic residues" evidence="1">
    <location>
        <begin position="62"/>
        <end position="76"/>
    </location>
</feature>
<name>A0A919R043_9ACTN</name>
<sequence length="106" mass="10860">MTDTIVVALSHSLSRRKTCLVIYQSARLVFRTRYAGARRAVDAPGDDPGPAAPGGGSPGGQGDERRPGDGAPDGHDSVMCPALSSPAVTPWSRSAFVKGTPCGGKP</sequence>
<comment type="caution">
    <text evidence="2">The sequence shown here is derived from an EMBL/GenBank/DDBJ whole genome shotgun (WGS) entry which is preliminary data.</text>
</comment>
<dbReference type="Proteomes" id="UP000655287">
    <property type="component" value="Unassembled WGS sequence"/>
</dbReference>
<proteinExistence type="predicted"/>